<evidence type="ECO:0000313" key="1">
    <source>
        <dbReference type="Proteomes" id="UP000095283"/>
    </source>
</evidence>
<dbReference type="AlphaFoldDB" id="A0A1I7WVA1"/>
<evidence type="ECO:0000313" key="2">
    <source>
        <dbReference type="WBParaSite" id="Hba_09060"/>
    </source>
</evidence>
<proteinExistence type="predicted"/>
<protein>
    <submittedName>
        <fullName evidence="2">F-box only protein 22</fullName>
    </submittedName>
</protein>
<dbReference type="WBParaSite" id="Hba_09060">
    <property type="protein sequence ID" value="Hba_09060"/>
    <property type="gene ID" value="Hba_09060"/>
</dbReference>
<accession>A0A1I7WVA1</accession>
<organism evidence="1 2">
    <name type="scientific">Heterorhabditis bacteriophora</name>
    <name type="common">Entomopathogenic nematode worm</name>
    <dbReference type="NCBI Taxonomy" id="37862"/>
    <lineage>
        <taxon>Eukaryota</taxon>
        <taxon>Metazoa</taxon>
        <taxon>Ecdysozoa</taxon>
        <taxon>Nematoda</taxon>
        <taxon>Chromadorea</taxon>
        <taxon>Rhabditida</taxon>
        <taxon>Rhabditina</taxon>
        <taxon>Rhabditomorpha</taxon>
        <taxon>Strongyloidea</taxon>
        <taxon>Heterorhabditidae</taxon>
        <taxon>Heterorhabditis</taxon>
    </lineage>
</organism>
<keyword evidence="1" id="KW-1185">Reference proteome</keyword>
<name>A0A1I7WVA1_HETBA</name>
<sequence>MSLKSQEMRNLLEIRNRLCLDMSLANFTQSEENVHKLADTLMKSSEIRRLKLISKDIKYLVEKGGRHLCQQSMHRFKIYENPSGCYKIKTINNHSDLNISIEDFLRIFAFCRFEELHISVDKVTLDFCDQLQKLREEKISCRSLIIAVCGFNENERLTAIDRLLSATGAKELCLSDEENDHFDRDFFSFAPIRELEVLSVIGVCDFSDEDLEAGRYLYLYLDQCSISEHGLRRILKELLECKRHIGECYFGLRHAINVDRLLDGLPNLKTGDSHWNLRNTRVKCCFHVSIHNLCQFAIFVRMTRGILRYLMKSHRGVEIRNHYRRHHLCNHRNATTHRRQCSSKLWSQRQEILSHLTQSKKWWNASRKKHLDSKPRATARVHSEGGFTSFDDVKRRVIENLGEESRRFSQQKDDIYNCNTTTSEFGMAIYYAVSY</sequence>
<reference evidence="2" key="1">
    <citation type="submission" date="2016-11" db="UniProtKB">
        <authorList>
            <consortium name="WormBaseParasite"/>
        </authorList>
    </citation>
    <scope>IDENTIFICATION</scope>
</reference>
<dbReference type="Proteomes" id="UP000095283">
    <property type="component" value="Unplaced"/>
</dbReference>